<feature type="region of interest" description="Disordered" evidence="1">
    <location>
        <begin position="236"/>
        <end position="272"/>
    </location>
</feature>
<dbReference type="AlphaFoldDB" id="A0AAV9VYP8"/>
<gene>
    <name evidence="2" type="ORF">TWF481_010904</name>
</gene>
<organism evidence="2 3">
    <name type="scientific">Arthrobotrys musiformis</name>
    <dbReference type="NCBI Taxonomy" id="47236"/>
    <lineage>
        <taxon>Eukaryota</taxon>
        <taxon>Fungi</taxon>
        <taxon>Dikarya</taxon>
        <taxon>Ascomycota</taxon>
        <taxon>Pezizomycotina</taxon>
        <taxon>Orbiliomycetes</taxon>
        <taxon>Orbiliales</taxon>
        <taxon>Orbiliaceae</taxon>
        <taxon>Arthrobotrys</taxon>
    </lineage>
</organism>
<reference evidence="2 3" key="1">
    <citation type="submission" date="2023-08" db="EMBL/GenBank/DDBJ databases">
        <authorList>
            <person name="Palmer J.M."/>
        </authorList>
    </citation>
    <scope>NUCLEOTIDE SEQUENCE [LARGE SCALE GENOMIC DNA]</scope>
    <source>
        <strain evidence="2 3">TWF481</strain>
    </source>
</reference>
<keyword evidence="3" id="KW-1185">Reference proteome</keyword>
<protein>
    <submittedName>
        <fullName evidence="2">Uncharacterized protein</fullName>
    </submittedName>
</protein>
<feature type="region of interest" description="Disordered" evidence="1">
    <location>
        <begin position="352"/>
        <end position="373"/>
    </location>
</feature>
<feature type="compositionally biased region" description="Polar residues" evidence="1">
    <location>
        <begin position="256"/>
        <end position="272"/>
    </location>
</feature>
<comment type="caution">
    <text evidence="2">The sequence shown here is derived from an EMBL/GenBank/DDBJ whole genome shotgun (WGS) entry which is preliminary data.</text>
</comment>
<sequence length="402" mass="44048">MGNIVSLANNQQESCEPFGGLSFWQARKEAPGVYFNPEFEYFSFETVGGDSIMMLEDKTRSALKIGSPGKNPGFQKAIFSPMVPQSISGRNRGLRPGDHLVFFGSMNKPRQYKLEGGVMAGLGDDPRGVFYTTKRTIEPQTMTLRVAPNPELGQGDLPVYEESDETDTSDEYPGIPVLNPTTEVWEWAGPNSKFSKPPRQRYEGIPEVSQEASDIYIEQADWSTGNKMHDFRLMPPGIAPKDPYRLPAGSRYGAQRSFSDNNPQTEESTLHTSDLQVNPYQTNEDISRILGGSDITERLFMNSQEEATLDTSDIQLNLGSTPFTPPGYGDDVFTGFPAGSEEGTGILNQIQDFDPNPKQASKSGNLRQPSGLGAAARRKLGQGAINATPFLPESVLSGNNNI</sequence>
<evidence type="ECO:0000313" key="3">
    <source>
        <dbReference type="Proteomes" id="UP001370758"/>
    </source>
</evidence>
<proteinExistence type="predicted"/>
<feature type="compositionally biased region" description="Polar residues" evidence="1">
    <location>
        <begin position="358"/>
        <end position="368"/>
    </location>
</feature>
<evidence type="ECO:0000256" key="1">
    <source>
        <dbReference type="SAM" id="MobiDB-lite"/>
    </source>
</evidence>
<name>A0AAV9VYP8_9PEZI</name>
<accession>A0AAV9VYP8</accession>
<dbReference type="EMBL" id="JAVHJL010000008">
    <property type="protein sequence ID" value="KAK6498313.1"/>
    <property type="molecule type" value="Genomic_DNA"/>
</dbReference>
<evidence type="ECO:0000313" key="2">
    <source>
        <dbReference type="EMBL" id="KAK6498313.1"/>
    </source>
</evidence>
<dbReference type="Proteomes" id="UP001370758">
    <property type="component" value="Unassembled WGS sequence"/>
</dbReference>